<dbReference type="AlphaFoldDB" id="A0A8C4QIW2"/>
<keyword evidence="2" id="KW-1185">Reference proteome</keyword>
<dbReference type="PROSITE" id="PS51450">
    <property type="entry name" value="LRR"/>
    <property type="match status" value="1"/>
</dbReference>
<proteinExistence type="predicted"/>
<sequence length="165" mass="18664">MEGLLRLQELDVSNNQICSLQGLEGLQFLHIINLESNCVADQQETRHLQALSLLRNLDIRTNPIQVIIYNAVLVHFVCLSPASVYQSNPNIDNISTMCMKIQDGQEYRLHTIFNLQKLTKLDGEIVTIKEKVTAINKFGPPAEVVAAQDYITNKVFALLQPQKIY</sequence>
<dbReference type="Ensembl" id="ENSEBUT00000016743.1">
    <property type="protein sequence ID" value="ENSEBUP00000016166.1"/>
    <property type="gene ID" value="ENSEBUG00000010160.1"/>
</dbReference>
<dbReference type="PANTHER" id="PTHR46759:SF1">
    <property type="entry name" value="LEUCINE-RICH REPEAT-CONTAINING PROTEIN 72"/>
    <property type="match status" value="1"/>
</dbReference>
<reference evidence="1" key="2">
    <citation type="submission" date="2025-09" db="UniProtKB">
        <authorList>
            <consortium name="Ensembl"/>
        </authorList>
    </citation>
    <scope>IDENTIFICATION</scope>
</reference>
<dbReference type="SUPFAM" id="SSF52058">
    <property type="entry name" value="L domain-like"/>
    <property type="match status" value="1"/>
</dbReference>
<dbReference type="InterPro" id="IPR042655">
    <property type="entry name" value="LRC72"/>
</dbReference>
<reference evidence="1" key="1">
    <citation type="submission" date="2025-08" db="UniProtKB">
        <authorList>
            <consortium name="Ensembl"/>
        </authorList>
    </citation>
    <scope>IDENTIFICATION</scope>
</reference>
<accession>A0A8C4QIW2</accession>
<dbReference type="InterPro" id="IPR032675">
    <property type="entry name" value="LRR_dom_sf"/>
</dbReference>
<dbReference type="Gene3D" id="3.80.10.10">
    <property type="entry name" value="Ribonuclease Inhibitor"/>
    <property type="match status" value="1"/>
</dbReference>
<name>A0A8C4QIW2_EPTBU</name>
<dbReference type="InterPro" id="IPR001611">
    <property type="entry name" value="Leu-rich_rpt"/>
</dbReference>
<evidence type="ECO:0000313" key="2">
    <source>
        <dbReference type="Proteomes" id="UP000694388"/>
    </source>
</evidence>
<dbReference type="GeneTree" id="ENSGT00940000157992"/>
<organism evidence="1 2">
    <name type="scientific">Eptatretus burgeri</name>
    <name type="common">Inshore hagfish</name>
    <dbReference type="NCBI Taxonomy" id="7764"/>
    <lineage>
        <taxon>Eukaryota</taxon>
        <taxon>Metazoa</taxon>
        <taxon>Chordata</taxon>
        <taxon>Craniata</taxon>
        <taxon>Vertebrata</taxon>
        <taxon>Cyclostomata</taxon>
        <taxon>Myxini</taxon>
        <taxon>Myxiniformes</taxon>
        <taxon>Myxinidae</taxon>
        <taxon>Eptatretinae</taxon>
        <taxon>Eptatretus</taxon>
    </lineage>
</organism>
<dbReference type="Proteomes" id="UP000694388">
    <property type="component" value="Unplaced"/>
</dbReference>
<evidence type="ECO:0000313" key="1">
    <source>
        <dbReference type="Ensembl" id="ENSEBUP00000016166.1"/>
    </source>
</evidence>
<dbReference type="PANTHER" id="PTHR46759">
    <property type="entry name" value="LEUCINE-RICH REPEAT-CONTAINING PROTEIN 72"/>
    <property type="match status" value="1"/>
</dbReference>
<protein>
    <submittedName>
        <fullName evidence="1">Uncharacterized protein</fullName>
    </submittedName>
</protein>